<dbReference type="SUPFAM" id="SSF51569">
    <property type="entry name" value="Aldolase"/>
    <property type="match status" value="1"/>
</dbReference>
<dbReference type="InterPro" id="IPR000887">
    <property type="entry name" value="Aldlse_KDPG_KHG"/>
</dbReference>
<dbReference type="Pfam" id="PF01081">
    <property type="entry name" value="Aldolase"/>
    <property type="match status" value="1"/>
</dbReference>
<comment type="pathway">
    <text evidence="1">Carbohydrate acid metabolism.</text>
</comment>
<dbReference type="CDD" id="cd00452">
    <property type="entry name" value="KDPG_aldolase"/>
    <property type="match status" value="1"/>
</dbReference>
<dbReference type="OrthoDB" id="9802667at2"/>
<reference evidence="7" key="1">
    <citation type="submission" date="2016-10" db="EMBL/GenBank/DDBJ databases">
        <authorList>
            <person name="Varghese N."/>
            <person name="Submissions S."/>
        </authorList>
    </citation>
    <scope>NUCLEOTIDE SEQUENCE [LARGE SCALE GENOMIC DNA]</scope>
    <source>
        <strain evidence="7">CGMCC 1.8975</strain>
    </source>
</reference>
<evidence type="ECO:0000313" key="7">
    <source>
        <dbReference type="Proteomes" id="UP000199249"/>
    </source>
</evidence>
<name>A0A1H3LA88_9BACT</name>
<dbReference type="GO" id="GO:0016829">
    <property type="term" value="F:lyase activity"/>
    <property type="evidence" value="ECO:0007669"/>
    <property type="project" value="UniProtKB-KW"/>
</dbReference>
<dbReference type="EMBL" id="FNOV01000010">
    <property type="protein sequence ID" value="SDY61196.1"/>
    <property type="molecule type" value="Genomic_DNA"/>
</dbReference>
<gene>
    <name evidence="6" type="ORF">SAMN04488069_110167</name>
</gene>
<keyword evidence="7" id="KW-1185">Reference proteome</keyword>
<keyword evidence="4" id="KW-0456">Lyase</keyword>
<dbReference type="Proteomes" id="UP000199249">
    <property type="component" value="Unassembled WGS sequence"/>
</dbReference>
<protein>
    <submittedName>
        <fullName evidence="6">2-dehydro-3-deoxyphosphogluconate aldolase / (4S)-4-hydroxy-2-oxoglutarate aldolase</fullName>
    </submittedName>
</protein>
<comment type="similarity">
    <text evidence="2">Belongs to the KHG/KDPG aldolase family.</text>
</comment>
<accession>A0A1H3LA88</accession>
<dbReference type="InterPro" id="IPR013785">
    <property type="entry name" value="Aldolase_TIM"/>
</dbReference>
<keyword evidence="5" id="KW-0119">Carbohydrate metabolism</keyword>
<dbReference type="Gene3D" id="3.20.20.70">
    <property type="entry name" value="Aldolase class I"/>
    <property type="match status" value="1"/>
</dbReference>
<evidence type="ECO:0000256" key="4">
    <source>
        <dbReference type="ARBA" id="ARBA00023239"/>
    </source>
</evidence>
<dbReference type="AlphaFoldDB" id="A0A1H3LA88"/>
<dbReference type="PANTHER" id="PTHR30246">
    <property type="entry name" value="2-KETO-3-DEOXY-6-PHOSPHOGLUCONATE ALDOLASE"/>
    <property type="match status" value="1"/>
</dbReference>
<evidence type="ECO:0000256" key="1">
    <source>
        <dbReference type="ARBA" id="ARBA00004761"/>
    </source>
</evidence>
<proteinExistence type="inferred from homology"/>
<comment type="subunit">
    <text evidence="3">Homotrimer.</text>
</comment>
<dbReference type="RefSeq" id="WP_092741777.1">
    <property type="nucleotide sequence ID" value="NZ_FNOV01000010.1"/>
</dbReference>
<evidence type="ECO:0000313" key="6">
    <source>
        <dbReference type="EMBL" id="SDY61196.1"/>
    </source>
</evidence>
<dbReference type="PANTHER" id="PTHR30246:SF1">
    <property type="entry name" value="2-DEHYDRO-3-DEOXY-6-PHOSPHOGALACTONATE ALDOLASE-RELATED"/>
    <property type="match status" value="1"/>
</dbReference>
<dbReference type="STRING" id="651662.SAMN04488069_110167"/>
<organism evidence="6 7">
    <name type="scientific">Hymenobacter psychrophilus</name>
    <dbReference type="NCBI Taxonomy" id="651662"/>
    <lineage>
        <taxon>Bacteria</taxon>
        <taxon>Pseudomonadati</taxon>
        <taxon>Bacteroidota</taxon>
        <taxon>Cytophagia</taxon>
        <taxon>Cytophagales</taxon>
        <taxon>Hymenobacteraceae</taxon>
        <taxon>Hymenobacter</taxon>
    </lineage>
</organism>
<sequence length="224" mass="24066">MSDLITRTKPTPADVVSTLLAVPLVPVYYHPEAELVQRLLQACYAGGLRAFEYTNRGAGALAVFRELRAYTRQHLPDMLLGIGTVFTAEEAEQFIEAGADFVVQPCATAEVAEVCRQHRVAWLPGAMTVREVYEATQLGAALVKVFPGNVVGPGFVRALRGPLPQVRVMVTGGVEPTEASLREWFAAGAAAVGLGSQLFTTPNDPAALSQQLTDLLAFVKTLRT</sequence>
<evidence type="ECO:0000256" key="3">
    <source>
        <dbReference type="ARBA" id="ARBA00011233"/>
    </source>
</evidence>
<evidence type="ECO:0000256" key="5">
    <source>
        <dbReference type="ARBA" id="ARBA00023277"/>
    </source>
</evidence>
<evidence type="ECO:0000256" key="2">
    <source>
        <dbReference type="ARBA" id="ARBA00006906"/>
    </source>
</evidence>